<proteinExistence type="predicted"/>
<sequence length="283" mass="32664">MAPFQAQQFRQGFVVTLNTLRRMGPFTIIFQIFRLPSPGDLVRNALKERQGPLDRQQWNNRVRLGPGTEHSEVHDIAFTGESRWQTLENPDATLQSSHSIRLTVKEKGSHGPKDTFPVAMGLMELSKQWQQADPNASYHVTTYETEHPAKTTRFIEVSEDAQNKSEKDEIDHAEYAVTDPSKAELRQWNLKTIFKRSYEYRDLAEMGRKFISTTEYLLDVTNLSFPAPNSQVANSPLPGRNFKATEIELRFLFREANEQLKKFSGRLDRGLKYLELARNFNQN</sequence>
<accession>A0A365N565</accession>
<comment type="caution">
    <text evidence="1">The sequence shown here is derived from an EMBL/GenBank/DDBJ whole genome shotgun (WGS) entry which is preliminary data.</text>
</comment>
<protein>
    <submittedName>
        <fullName evidence="1">Uncharacterized protein</fullName>
    </submittedName>
</protein>
<gene>
    <name evidence="1" type="ORF">FPRO05_12439</name>
</gene>
<evidence type="ECO:0000313" key="1">
    <source>
        <dbReference type="EMBL" id="RBA15832.1"/>
    </source>
</evidence>
<evidence type="ECO:0000313" key="2">
    <source>
        <dbReference type="Proteomes" id="UP000251714"/>
    </source>
</evidence>
<dbReference type="AlphaFoldDB" id="A0A365N565"/>
<dbReference type="EMBL" id="PKMI01000021">
    <property type="protein sequence ID" value="RBA15832.1"/>
    <property type="molecule type" value="Genomic_DNA"/>
</dbReference>
<reference evidence="1 2" key="1">
    <citation type="submission" date="2017-12" db="EMBL/GenBank/DDBJ databases">
        <title>Genome sequence of the mycotoxigenic crop pathogen Fusarium proliferatum, strain ITEM 2341 from Date Palm.</title>
        <authorList>
            <person name="Almiman B.F."/>
            <person name="Shittu T.A."/>
            <person name="Muthumeenakshi S."/>
            <person name="Baroncelli R."/>
            <person name="Sreenivasaprasada S."/>
        </authorList>
    </citation>
    <scope>NUCLEOTIDE SEQUENCE [LARGE SCALE GENOMIC DNA]</scope>
    <source>
        <strain evidence="1 2">ITEM 2341</strain>
    </source>
</reference>
<organism evidence="1 2">
    <name type="scientific">Gibberella intermedia</name>
    <name type="common">Bulb rot disease fungus</name>
    <name type="synonym">Fusarium proliferatum</name>
    <dbReference type="NCBI Taxonomy" id="948311"/>
    <lineage>
        <taxon>Eukaryota</taxon>
        <taxon>Fungi</taxon>
        <taxon>Dikarya</taxon>
        <taxon>Ascomycota</taxon>
        <taxon>Pezizomycotina</taxon>
        <taxon>Sordariomycetes</taxon>
        <taxon>Hypocreomycetidae</taxon>
        <taxon>Hypocreales</taxon>
        <taxon>Nectriaceae</taxon>
        <taxon>Fusarium</taxon>
        <taxon>Fusarium fujikuroi species complex</taxon>
    </lineage>
</organism>
<name>A0A365N565_GIBIN</name>
<dbReference type="Proteomes" id="UP000251714">
    <property type="component" value="Unassembled WGS sequence"/>
</dbReference>